<sequence>MGKRITITGWVHDPKVGSLIEITFTDFNGVERRAYGALNPETTNDLSDRYGIDPKRILEILTSDKERVG</sequence>
<protein>
    <submittedName>
        <fullName evidence="1">Uncharacterized protein</fullName>
    </submittedName>
</protein>
<comment type="caution">
    <text evidence="1">The sequence shown here is derived from an EMBL/GenBank/DDBJ whole genome shotgun (WGS) entry which is preliminary data.</text>
</comment>
<proteinExistence type="predicted"/>
<evidence type="ECO:0000313" key="1">
    <source>
        <dbReference type="EMBL" id="KKL85671.1"/>
    </source>
</evidence>
<dbReference type="AlphaFoldDB" id="A0A0F9G5D8"/>
<organism evidence="1">
    <name type="scientific">marine sediment metagenome</name>
    <dbReference type="NCBI Taxonomy" id="412755"/>
    <lineage>
        <taxon>unclassified sequences</taxon>
        <taxon>metagenomes</taxon>
        <taxon>ecological metagenomes</taxon>
    </lineage>
</organism>
<accession>A0A0F9G5D8</accession>
<name>A0A0F9G5D8_9ZZZZ</name>
<gene>
    <name evidence="1" type="ORF">LCGC14_1952390</name>
</gene>
<reference evidence="1" key="1">
    <citation type="journal article" date="2015" name="Nature">
        <title>Complex archaea that bridge the gap between prokaryotes and eukaryotes.</title>
        <authorList>
            <person name="Spang A."/>
            <person name="Saw J.H."/>
            <person name="Jorgensen S.L."/>
            <person name="Zaremba-Niedzwiedzka K."/>
            <person name="Martijn J."/>
            <person name="Lind A.E."/>
            <person name="van Eijk R."/>
            <person name="Schleper C."/>
            <person name="Guy L."/>
            <person name="Ettema T.J."/>
        </authorList>
    </citation>
    <scope>NUCLEOTIDE SEQUENCE</scope>
</reference>
<dbReference type="EMBL" id="LAZR01021341">
    <property type="protein sequence ID" value="KKL85671.1"/>
    <property type="molecule type" value="Genomic_DNA"/>
</dbReference>